<dbReference type="PANTHER" id="PTHR24346:SF93">
    <property type="entry name" value="NUAK FAMILY SNF1-LIKE KINASE 1"/>
    <property type="match status" value="1"/>
</dbReference>
<evidence type="ECO:0000313" key="6">
    <source>
        <dbReference type="Proteomes" id="UP000440578"/>
    </source>
</evidence>
<dbReference type="PANTHER" id="PTHR24346">
    <property type="entry name" value="MAP/MICROTUBULE AFFINITY-REGULATING KINASE"/>
    <property type="match status" value="1"/>
</dbReference>
<dbReference type="Proteomes" id="UP000440578">
    <property type="component" value="Unassembled WGS sequence"/>
</dbReference>
<keyword evidence="5" id="KW-0418">Kinase</keyword>
<feature type="compositionally biased region" description="Low complexity" evidence="3">
    <location>
        <begin position="409"/>
        <end position="425"/>
    </location>
</feature>
<dbReference type="FunFam" id="1.10.510.10:FF:000571">
    <property type="entry name" value="Maternal embryonic leucine zipper kinase"/>
    <property type="match status" value="1"/>
</dbReference>
<dbReference type="EMBL" id="VIIS01000123">
    <property type="protein sequence ID" value="KAF0313002.1"/>
    <property type="molecule type" value="Genomic_DNA"/>
</dbReference>
<dbReference type="PROSITE" id="PS00108">
    <property type="entry name" value="PROTEIN_KINASE_ST"/>
    <property type="match status" value="1"/>
</dbReference>
<feature type="region of interest" description="Disordered" evidence="3">
    <location>
        <begin position="333"/>
        <end position="654"/>
    </location>
</feature>
<name>A0A6A4XF02_AMPAM</name>
<dbReference type="GO" id="GO:0000226">
    <property type="term" value="P:microtubule cytoskeleton organization"/>
    <property type="evidence" value="ECO:0007669"/>
    <property type="project" value="TreeGrafter"/>
</dbReference>
<dbReference type="SUPFAM" id="SSF56112">
    <property type="entry name" value="Protein kinase-like (PK-like)"/>
    <property type="match status" value="1"/>
</dbReference>
<feature type="domain" description="Protein kinase" evidence="4">
    <location>
        <begin position="34"/>
        <end position="264"/>
    </location>
</feature>
<organism evidence="5 6">
    <name type="scientific">Amphibalanus amphitrite</name>
    <name type="common">Striped barnacle</name>
    <name type="synonym">Balanus amphitrite</name>
    <dbReference type="NCBI Taxonomy" id="1232801"/>
    <lineage>
        <taxon>Eukaryota</taxon>
        <taxon>Metazoa</taxon>
        <taxon>Ecdysozoa</taxon>
        <taxon>Arthropoda</taxon>
        <taxon>Crustacea</taxon>
        <taxon>Multicrustacea</taxon>
        <taxon>Cirripedia</taxon>
        <taxon>Thoracica</taxon>
        <taxon>Thoracicalcarea</taxon>
        <taxon>Balanomorpha</taxon>
        <taxon>Balanoidea</taxon>
        <taxon>Balanidae</taxon>
        <taxon>Amphibalaninae</taxon>
        <taxon>Amphibalanus</taxon>
    </lineage>
</organism>
<dbReference type="InterPro" id="IPR011009">
    <property type="entry name" value="Kinase-like_dom_sf"/>
</dbReference>
<evidence type="ECO:0000259" key="4">
    <source>
        <dbReference type="PROSITE" id="PS50011"/>
    </source>
</evidence>
<dbReference type="AlphaFoldDB" id="A0A6A4XF02"/>
<reference evidence="5 6" key="1">
    <citation type="submission" date="2019-07" db="EMBL/GenBank/DDBJ databases">
        <title>Draft genome assembly of a fouling barnacle, Amphibalanus amphitrite (Darwin, 1854): The first reference genome for Thecostraca.</title>
        <authorList>
            <person name="Kim W."/>
        </authorList>
    </citation>
    <scope>NUCLEOTIDE SEQUENCE [LARGE SCALE GENOMIC DNA]</scope>
    <source>
        <strain evidence="5">SNU_AA5</strain>
        <tissue evidence="5">Soma without cirri and trophi</tissue>
    </source>
</reference>
<dbReference type="OrthoDB" id="193931at2759"/>
<dbReference type="GO" id="GO:0005524">
    <property type="term" value="F:ATP binding"/>
    <property type="evidence" value="ECO:0007669"/>
    <property type="project" value="UniProtKB-KW"/>
</dbReference>
<feature type="region of interest" description="Disordered" evidence="3">
    <location>
        <begin position="691"/>
        <end position="725"/>
    </location>
</feature>
<accession>A0A6A4XF02</accession>
<sequence>MVVSEGQISNIMGGMQGNAGIRLNNHKHKLRHRFDIVKKLGQGTYGKVQLAINKETGQDVSTCLPVPRMHRRCKRSQVVFENRDKMVLVMEYAAGGELYDYLSEKKVLSESEARRIFRQVASACYYCHKHKICHRDLKLENILLDEFGNAKIADFGLSNVFEDSRLLSTYCGSPLYASPEIVRGTPYTGPEVDCWSLGVLLYTLVYGAMPFDGSNFKKLVKQITAGDFYEPQKRSPASELIHALLTPSPQQRATMLDVCDHWWVNQDEEINCLEAAEELANQTPVRLDLLLSLAPQEPDKEHVMAQPAEAIVPPEADTEPSQAQFGASDSLSLASSAMEMEPGASPAPGDQPTEPATADKAAKRALDEGEEKATRKAEKARKKEGEKATKKKKKPPSEPPLPEEDVSMGEAAAAAVGESVQGAGQRVPDGEQKAAEPVSESAAVAAEEPQRPAEEGEAEPRPEPCGETPVVPEPTEEDFPAVEVPPQQPQVTQSAPEPEVVQKGQSPVGTGAEEGVAEPPVQPSQAETGEAEINRLSRVSSEGTQRPAPAAPRTEDRAQSLPPRRAPSKEYIIPIRLVDSSSDDGSGTAEELAPPPPAREALRKSPREFIIPIALEGGGTMTPTVQAQTKEEDREKGGSLFRTHQMSGQRRLGSLLGDRSSREDLWDAPLGLRRLSSMRCFDDRPLLDMGSWPSERRRLSRPRMTSSTERADSLSSGGEDDDDDQFDFFTAESLFGNLMDRMKSLTKRMDMDGNPAKRSLLMGEPLRLDRTRSAGGSLSQRGLPAMPDLWDMHGPVKSLFDKPMTFRHGSLFDQSPFSRHSSFGSHPAASATSTAATAESSDSGGSQHEDESAPAGGTRHRTTIVRRTGSASQSPPKKPGEYFWRPTFDGRL</sequence>
<gene>
    <name evidence="5" type="primary">NUAK2_2</name>
    <name evidence="5" type="ORF">FJT64_016398</name>
</gene>
<keyword evidence="2" id="KW-0067">ATP-binding</keyword>
<feature type="compositionally biased region" description="Low complexity" evidence="3">
    <location>
        <begin position="482"/>
        <end position="491"/>
    </location>
</feature>
<evidence type="ECO:0000256" key="2">
    <source>
        <dbReference type="ARBA" id="ARBA00022840"/>
    </source>
</evidence>
<feature type="compositionally biased region" description="Basic and acidic residues" evidence="3">
    <location>
        <begin position="448"/>
        <end position="464"/>
    </location>
</feature>
<evidence type="ECO:0000313" key="5">
    <source>
        <dbReference type="EMBL" id="KAF0313002.1"/>
    </source>
</evidence>
<evidence type="ECO:0000256" key="3">
    <source>
        <dbReference type="SAM" id="MobiDB-lite"/>
    </source>
</evidence>
<dbReference type="SMART" id="SM00220">
    <property type="entry name" value="S_TKc"/>
    <property type="match status" value="1"/>
</dbReference>
<keyword evidence="5" id="KW-0808">Transferase</keyword>
<dbReference type="InterPro" id="IPR000719">
    <property type="entry name" value="Prot_kinase_dom"/>
</dbReference>
<protein>
    <submittedName>
        <fullName evidence="5">NUAK family SNF1-like kinase 2</fullName>
    </submittedName>
</protein>
<keyword evidence="6" id="KW-1185">Reference proteome</keyword>
<comment type="caution">
    <text evidence="5">The sequence shown here is derived from an EMBL/GenBank/DDBJ whole genome shotgun (WGS) entry which is preliminary data.</text>
</comment>
<dbReference type="InterPro" id="IPR008271">
    <property type="entry name" value="Ser/Thr_kinase_AS"/>
</dbReference>
<feature type="region of interest" description="Disordered" evidence="3">
    <location>
        <begin position="818"/>
        <end position="892"/>
    </location>
</feature>
<feature type="compositionally biased region" description="Low complexity" evidence="3">
    <location>
        <begin position="435"/>
        <end position="447"/>
    </location>
</feature>
<feature type="compositionally biased region" description="Polar residues" evidence="3">
    <location>
        <begin position="703"/>
        <end position="716"/>
    </location>
</feature>
<dbReference type="GO" id="GO:0005737">
    <property type="term" value="C:cytoplasm"/>
    <property type="evidence" value="ECO:0007669"/>
    <property type="project" value="TreeGrafter"/>
</dbReference>
<dbReference type="Pfam" id="PF00069">
    <property type="entry name" value="Pkinase"/>
    <property type="match status" value="1"/>
</dbReference>
<keyword evidence="1" id="KW-0547">Nucleotide-binding</keyword>
<proteinExistence type="predicted"/>
<evidence type="ECO:0000256" key="1">
    <source>
        <dbReference type="ARBA" id="ARBA00022741"/>
    </source>
</evidence>
<feature type="compositionally biased region" description="Low complexity" evidence="3">
    <location>
        <begin position="824"/>
        <end position="846"/>
    </location>
</feature>
<dbReference type="Gene3D" id="1.10.510.10">
    <property type="entry name" value="Transferase(Phosphotransferase) domain 1"/>
    <property type="match status" value="1"/>
</dbReference>
<feature type="compositionally biased region" description="Basic and acidic residues" evidence="3">
    <location>
        <begin position="360"/>
        <end position="388"/>
    </location>
</feature>
<dbReference type="GO" id="GO:0035556">
    <property type="term" value="P:intracellular signal transduction"/>
    <property type="evidence" value="ECO:0007669"/>
    <property type="project" value="TreeGrafter"/>
</dbReference>
<dbReference type="GO" id="GO:0050321">
    <property type="term" value="F:tau-protein kinase activity"/>
    <property type="evidence" value="ECO:0007669"/>
    <property type="project" value="TreeGrafter"/>
</dbReference>
<dbReference type="PROSITE" id="PS50011">
    <property type="entry name" value="PROTEIN_KINASE_DOM"/>
    <property type="match status" value="1"/>
</dbReference>